<sequence length="181" mass="19329">MPAQRFKLSILAGDETGDTDFILFGRQAQRLTKKAADTLVADNPSNFIPDEITRLLEKTFIWSVSFTDKIAQQTQAILPFNAVIPATPEGSQTSSLMLSRGAGTSMQNTPQGSHVLPLSSMPATSEASLASSTTPTKTAWPVLEPPETPQSVRASAHDQVLLLVVPVIPRHCMLGAAMVCG</sequence>
<reference evidence="2" key="1">
    <citation type="submission" date="2019-03" db="EMBL/GenBank/DDBJ databases">
        <title>WGS assembly of Setaria viridis.</title>
        <authorList>
            <person name="Huang P."/>
            <person name="Jenkins J."/>
            <person name="Grimwood J."/>
            <person name="Barry K."/>
            <person name="Healey A."/>
            <person name="Mamidi S."/>
            <person name="Sreedasyam A."/>
            <person name="Shu S."/>
            <person name="Feldman M."/>
            <person name="Wu J."/>
            <person name="Yu Y."/>
            <person name="Chen C."/>
            <person name="Johnson J."/>
            <person name="Rokhsar D."/>
            <person name="Baxter I."/>
            <person name="Schmutz J."/>
            <person name="Brutnell T."/>
            <person name="Kellogg E."/>
        </authorList>
    </citation>
    <scope>NUCLEOTIDE SEQUENCE [LARGE SCALE GENOMIC DNA]</scope>
</reference>
<evidence type="ECO:0000256" key="1">
    <source>
        <dbReference type="SAM" id="MobiDB-lite"/>
    </source>
</evidence>
<dbReference type="InterPro" id="IPR012340">
    <property type="entry name" value="NA-bd_OB-fold"/>
</dbReference>
<dbReference type="SUPFAM" id="SSF50249">
    <property type="entry name" value="Nucleic acid-binding proteins"/>
    <property type="match status" value="1"/>
</dbReference>
<feature type="region of interest" description="Disordered" evidence="1">
    <location>
        <begin position="124"/>
        <end position="149"/>
    </location>
</feature>
<accession>A0A4U6VIC5</accession>
<feature type="compositionally biased region" description="Low complexity" evidence="1">
    <location>
        <begin position="124"/>
        <end position="136"/>
    </location>
</feature>
<protein>
    <recommendedName>
        <fullName evidence="4">Replication factor A C-terminal domain-containing protein</fullName>
    </recommendedName>
</protein>
<keyword evidence="3" id="KW-1185">Reference proteome</keyword>
<name>A0A4U6VIC5_SETVI</name>
<gene>
    <name evidence="2" type="ORF">SEVIR_3G340300v2</name>
</gene>
<organism evidence="2 3">
    <name type="scientific">Setaria viridis</name>
    <name type="common">Green bristlegrass</name>
    <name type="synonym">Setaria italica subsp. viridis</name>
    <dbReference type="NCBI Taxonomy" id="4556"/>
    <lineage>
        <taxon>Eukaryota</taxon>
        <taxon>Viridiplantae</taxon>
        <taxon>Streptophyta</taxon>
        <taxon>Embryophyta</taxon>
        <taxon>Tracheophyta</taxon>
        <taxon>Spermatophyta</taxon>
        <taxon>Magnoliopsida</taxon>
        <taxon>Liliopsida</taxon>
        <taxon>Poales</taxon>
        <taxon>Poaceae</taxon>
        <taxon>PACMAD clade</taxon>
        <taxon>Panicoideae</taxon>
        <taxon>Panicodae</taxon>
        <taxon>Paniceae</taxon>
        <taxon>Cenchrinae</taxon>
        <taxon>Setaria</taxon>
    </lineage>
</organism>
<evidence type="ECO:0000313" key="2">
    <source>
        <dbReference type="EMBL" id="TKW28612.1"/>
    </source>
</evidence>
<dbReference type="Gramene" id="TKW28612">
    <property type="protein sequence ID" value="TKW28612"/>
    <property type="gene ID" value="SEVIR_3G340300v2"/>
</dbReference>
<proteinExistence type="predicted"/>
<dbReference type="EMBL" id="CM016554">
    <property type="protein sequence ID" value="TKW28612.1"/>
    <property type="molecule type" value="Genomic_DNA"/>
</dbReference>
<evidence type="ECO:0008006" key="4">
    <source>
        <dbReference type="Google" id="ProtNLM"/>
    </source>
</evidence>
<evidence type="ECO:0000313" key="3">
    <source>
        <dbReference type="Proteomes" id="UP000298652"/>
    </source>
</evidence>
<dbReference type="Gene3D" id="2.40.50.140">
    <property type="entry name" value="Nucleic acid-binding proteins"/>
    <property type="match status" value="1"/>
</dbReference>
<dbReference type="AlphaFoldDB" id="A0A4U6VIC5"/>
<dbReference type="PANTHER" id="PTHR47165">
    <property type="entry name" value="OS03G0429900 PROTEIN"/>
    <property type="match status" value="1"/>
</dbReference>
<dbReference type="PANTHER" id="PTHR47165:SF3">
    <property type="entry name" value="RETROTRANSPOSON-LIKE PROTEIN"/>
    <property type="match status" value="1"/>
</dbReference>
<dbReference type="Proteomes" id="UP000298652">
    <property type="component" value="Chromosome 3"/>
</dbReference>